<proteinExistence type="predicted"/>
<feature type="domain" description="HEPN" evidence="1">
    <location>
        <begin position="12"/>
        <end position="122"/>
    </location>
</feature>
<sequence length="129" mass="14264">MNAALDDAERLLRRACADLKALRHMGDPDSFDDNIYGFHAQQAVEKSLKAWLACLGYDYPLRHDLGELLAALAAAGQDIATLWPLTDLTPFAVQLRYDEFENCPPLDRSSIEADVGALVARVEGFVEKT</sequence>
<keyword evidence="3" id="KW-1185">Reference proteome</keyword>
<accession>A0A2K8UF62</accession>
<dbReference type="Pfam" id="PF05168">
    <property type="entry name" value="HEPN"/>
    <property type="match status" value="1"/>
</dbReference>
<dbReference type="EMBL" id="CP020370">
    <property type="protein sequence ID" value="AUB84147.1"/>
    <property type="molecule type" value="Genomic_DNA"/>
</dbReference>
<dbReference type="Proteomes" id="UP000232638">
    <property type="component" value="Chromosome"/>
</dbReference>
<evidence type="ECO:0000313" key="3">
    <source>
        <dbReference type="Proteomes" id="UP000232638"/>
    </source>
</evidence>
<name>A0A2K8UF62_9GAMM</name>
<dbReference type="SUPFAM" id="SSF81593">
    <property type="entry name" value="Nucleotidyltransferase substrate binding subunit/domain"/>
    <property type="match status" value="1"/>
</dbReference>
<dbReference type="RefSeq" id="WP_100921813.1">
    <property type="nucleotide sequence ID" value="NZ_CP020370.1"/>
</dbReference>
<protein>
    <recommendedName>
        <fullName evidence="1">HEPN domain-containing protein</fullName>
    </recommendedName>
</protein>
<dbReference type="SMART" id="SM00748">
    <property type="entry name" value="HEPN"/>
    <property type="match status" value="1"/>
</dbReference>
<dbReference type="Gene3D" id="1.20.120.330">
    <property type="entry name" value="Nucleotidyltransferases domain 2"/>
    <property type="match status" value="1"/>
</dbReference>
<dbReference type="InterPro" id="IPR007842">
    <property type="entry name" value="HEPN_dom"/>
</dbReference>
<reference evidence="2 3" key="1">
    <citation type="submission" date="2017-03" db="EMBL/GenBank/DDBJ databases">
        <title>Complete genome sequence of Candidatus 'Thiodictyon syntrophicum' sp. nov. strain Cad16T, a photolithoautotroph purple sulfur bacterium isolated from an alpine meromictic lake.</title>
        <authorList>
            <person name="Luedin S.M."/>
            <person name="Pothier J.F."/>
            <person name="Danza F."/>
            <person name="Storelli N."/>
            <person name="Wittwer M."/>
            <person name="Tonolla M."/>
        </authorList>
    </citation>
    <scope>NUCLEOTIDE SEQUENCE [LARGE SCALE GENOMIC DNA]</scope>
    <source>
        <strain evidence="2 3">Cad16T</strain>
    </source>
</reference>
<dbReference type="OrthoDB" id="7068609at2"/>
<organism evidence="2 3">
    <name type="scientific">Candidatus Thiodictyon syntrophicum</name>
    <dbReference type="NCBI Taxonomy" id="1166950"/>
    <lineage>
        <taxon>Bacteria</taxon>
        <taxon>Pseudomonadati</taxon>
        <taxon>Pseudomonadota</taxon>
        <taxon>Gammaproteobacteria</taxon>
        <taxon>Chromatiales</taxon>
        <taxon>Chromatiaceae</taxon>
        <taxon>Thiodictyon</taxon>
    </lineage>
</organism>
<evidence type="ECO:0000313" key="2">
    <source>
        <dbReference type="EMBL" id="AUB84147.1"/>
    </source>
</evidence>
<dbReference type="AlphaFoldDB" id="A0A2K8UF62"/>
<dbReference type="KEGG" id="tsy:THSYN_26555"/>
<evidence type="ECO:0000259" key="1">
    <source>
        <dbReference type="SMART" id="SM00748"/>
    </source>
</evidence>
<gene>
    <name evidence="2" type="ORF">THSYN_26555</name>
</gene>